<sequence length="417" mass="47000">MEKFDVIVLGAGIVGVCTALHLQFKGYNVCLVDKKDPGQGTSYGNAGLIERSSVIPYHFPREFSRLLAYALNRQPDVRFDWTYLLKIAPWLFRFWQQSSQKNLEIATQAMLPLIENSVKEHDFLAAKTGATSFIEPKGWLEIYHTEKAFNEAKKHLLTLQRFHLAYDILDRQKLQERVPFISSAMIGAIHWLDPKTVNDPDGLTAAYANYFIKQGGSFLKLDAFKTKNNDGTWQIEDQGHSVSAPDIVVALGAQSVRFLNRFGYHHIPFAIKRGYHIHYRKVDQNTSLAHSICDPVSGFVLAPMRQGIRLTTGIEFANPEAPAYWTQIKRVEKIAKSIFPLGDPIEARPWLGERPCLSDMRPVIGKAPKHHGLWLNFGHAHHGLTLGPVSGKLLAGMMTGEQPLTSPNLFSLTRFTR</sequence>
<evidence type="ECO:0000256" key="1">
    <source>
        <dbReference type="ARBA" id="ARBA00023002"/>
    </source>
</evidence>
<dbReference type="STRING" id="1686310.BBC0244_010030"/>
<evidence type="ECO:0000313" key="3">
    <source>
        <dbReference type="EMBL" id="AQT47126.1"/>
    </source>
</evidence>
<dbReference type="GO" id="GO:0005737">
    <property type="term" value="C:cytoplasm"/>
    <property type="evidence" value="ECO:0007669"/>
    <property type="project" value="TreeGrafter"/>
</dbReference>
<dbReference type="Gene3D" id="3.30.9.10">
    <property type="entry name" value="D-Amino Acid Oxidase, subunit A, domain 2"/>
    <property type="match status" value="1"/>
</dbReference>
<organism evidence="3 4">
    <name type="scientific">Bartonella choladocola</name>
    <dbReference type="NCBI Taxonomy" id="2750995"/>
    <lineage>
        <taxon>Bacteria</taxon>
        <taxon>Pseudomonadati</taxon>
        <taxon>Pseudomonadota</taxon>
        <taxon>Alphaproteobacteria</taxon>
        <taxon>Hyphomicrobiales</taxon>
        <taxon>Bartonellaceae</taxon>
        <taxon>Bartonella</taxon>
    </lineage>
</organism>
<gene>
    <name evidence="3" type="ORF">BBC0122_010040</name>
</gene>
<keyword evidence="1 3" id="KW-0560">Oxidoreductase</keyword>
<dbReference type="Gene3D" id="3.50.50.60">
    <property type="entry name" value="FAD/NAD(P)-binding domain"/>
    <property type="match status" value="2"/>
</dbReference>
<proteinExistence type="predicted"/>
<dbReference type="EMBL" id="CP015625">
    <property type="protein sequence ID" value="AQT47126.1"/>
    <property type="molecule type" value="Genomic_DNA"/>
</dbReference>
<evidence type="ECO:0000259" key="2">
    <source>
        <dbReference type="Pfam" id="PF01266"/>
    </source>
</evidence>
<feature type="domain" description="FAD dependent oxidoreductase" evidence="2">
    <location>
        <begin position="5"/>
        <end position="395"/>
    </location>
</feature>
<dbReference type="GO" id="GO:0016491">
    <property type="term" value="F:oxidoreductase activity"/>
    <property type="evidence" value="ECO:0007669"/>
    <property type="project" value="UniProtKB-KW"/>
</dbReference>
<protein>
    <submittedName>
        <fullName evidence="3">D-amino-acid dehydrogenase</fullName>
        <ecNumber evidence="3">1.4.99.-</ecNumber>
    </submittedName>
</protein>
<dbReference type="PANTHER" id="PTHR13847:SF289">
    <property type="entry name" value="GLYCINE OXIDASE"/>
    <property type="match status" value="1"/>
</dbReference>
<dbReference type="KEGG" id="bapi:BBC0122_010040"/>
<dbReference type="SUPFAM" id="SSF51905">
    <property type="entry name" value="FAD/NAD(P)-binding domain"/>
    <property type="match status" value="1"/>
</dbReference>
<dbReference type="Proteomes" id="UP000189632">
    <property type="component" value="Chromosome"/>
</dbReference>
<dbReference type="AlphaFoldDB" id="A0A1U9MGZ5"/>
<dbReference type="InterPro" id="IPR036188">
    <property type="entry name" value="FAD/NAD-bd_sf"/>
</dbReference>
<dbReference type="OrthoDB" id="9805337at2"/>
<evidence type="ECO:0000313" key="4">
    <source>
        <dbReference type="Proteomes" id="UP000189632"/>
    </source>
</evidence>
<keyword evidence="4" id="KW-1185">Reference proteome</keyword>
<dbReference type="InterPro" id="IPR006076">
    <property type="entry name" value="FAD-dep_OxRdtase"/>
</dbReference>
<dbReference type="Pfam" id="PF01266">
    <property type="entry name" value="DAO"/>
    <property type="match status" value="1"/>
</dbReference>
<accession>A0A1U9MGZ5</accession>
<dbReference type="PANTHER" id="PTHR13847">
    <property type="entry name" value="SARCOSINE DEHYDROGENASE-RELATED"/>
    <property type="match status" value="1"/>
</dbReference>
<dbReference type="EC" id="1.4.99.-" evidence="3"/>
<reference evidence="3 4" key="1">
    <citation type="submission" date="2016-11" db="EMBL/GenBank/DDBJ databases">
        <title>Comparative genomics of Bartonella apis.</title>
        <authorList>
            <person name="Engel P."/>
        </authorList>
    </citation>
    <scope>NUCLEOTIDE SEQUENCE [LARGE SCALE GENOMIC DNA]</scope>
    <source>
        <strain evidence="3 4">BBC0122</strain>
    </source>
</reference>
<name>A0A1U9MGZ5_9HYPH</name>
<dbReference type="RefSeq" id="WP_077991909.1">
    <property type="nucleotide sequence ID" value="NZ_CP015625.1"/>
</dbReference>